<dbReference type="Proteomes" id="UP000463470">
    <property type="component" value="Unassembled WGS sequence"/>
</dbReference>
<feature type="domain" description="Exonuclease" evidence="2">
    <location>
        <begin position="2"/>
        <end position="164"/>
    </location>
</feature>
<keyword evidence="1 3" id="KW-0378">Hydrolase</keyword>
<dbReference type="EMBL" id="WXEY01000006">
    <property type="protein sequence ID" value="MZP29608.1"/>
    <property type="molecule type" value="Genomic_DNA"/>
</dbReference>
<name>A0A845L7A1_9FIRM</name>
<evidence type="ECO:0000313" key="4">
    <source>
        <dbReference type="Proteomes" id="UP000463470"/>
    </source>
</evidence>
<sequence length="200" mass="22028">MDFVAIDFETANGARNSACAIGLTVVAGGKAVESCSWLIRPPVLYFPFTYIHGITAEQVKDEPTFDMLWPTLLPYLQGQLLVAHNVSFDKGVLESTLKHYGLSLPESCYICSVETARKTWPSLRNHKLNTVAEFLGVQLNHHDARDDAYAAAQIILHALKSHQVTSVKNLVQKLPLKLYVTKQEGTGMHSIPSHGTNITG</sequence>
<accession>A0A845L7A1</accession>
<dbReference type="SUPFAM" id="SSF53098">
    <property type="entry name" value="Ribonuclease H-like"/>
    <property type="match status" value="1"/>
</dbReference>
<comment type="caution">
    <text evidence="3">The sequence shown here is derived from an EMBL/GenBank/DDBJ whole genome shotgun (WGS) entry which is preliminary data.</text>
</comment>
<dbReference type="GO" id="GO:0003676">
    <property type="term" value="F:nucleic acid binding"/>
    <property type="evidence" value="ECO:0007669"/>
    <property type="project" value="InterPro"/>
</dbReference>
<dbReference type="Gene3D" id="3.30.420.10">
    <property type="entry name" value="Ribonuclease H-like superfamily/Ribonuclease H"/>
    <property type="match status" value="1"/>
</dbReference>
<dbReference type="PANTHER" id="PTHR30231">
    <property type="entry name" value="DNA POLYMERASE III SUBUNIT EPSILON"/>
    <property type="match status" value="1"/>
</dbReference>
<gene>
    <name evidence="3" type="ORF">GTO91_07810</name>
</gene>
<dbReference type="InterPro" id="IPR013520">
    <property type="entry name" value="Ribonucl_H"/>
</dbReference>
<dbReference type="InterPro" id="IPR012337">
    <property type="entry name" value="RNaseH-like_sf"/>
</dbReference>
<evidence type="ECO:0000313" key="3">
    <source>
        <dbReference type="EMBL" id="MZP29608.1"/>
    </source>
</evidence>
<dbReference type="SMART" id="SM00479">
    <property type="entry name" value="EXOIII"/>
    <property type="match status" value="1"/>
</dbReference>
<protein>
    <submittedName>
        <fullName evidence="3">Exonuclease</fullName>
    </submittedName>
</protein>
<dbReference type="GO" id="GO:0005829">
    <property type="term" value="C:cytosol"/>
    <property type="evidence" value="ECO:0007669"/>
    <property type="project" value="TreeGrafter"/>
</dbReference>
<dbReference type="PANTHER" id="PTHR30231:SF42">
    <property type="entry name" value="EXONUCLEASE"/>
    <property type="match status" value="1"/>
</dbReference>
<dbReference type="GO" id="GO:0008408">
    <property type="term" value="F:3'-5' exonuclease activity"/>
    <property type="evidence" value="ECO:0007669"/>
    <property type="project" value="TreeGrafter"/>
</dbReference>
<dbReference type="CDD" id="cd06130">
    <property type="entry name" value="DNA_pol_III_epsilon_like"/>
    <property type="match status" value="1"/>
</dbReference>
<keyword evidence="1 3" id="KW-0540">Nuclease</keyword>
<proteinExistence type="predicted"/>
<dbReference type="Pfam" id="PF00929">
    <property type="entry name" value="RNase_T"/>
    <property type="match status" value="1"/>
</dbReference>
<evidence type="ECO:0000259" key="2">
    <source>
        <dbReference type="SMART" id="SM00479"/>
    </source>
</evidence>
<keyword evidence="1 3" id="KW-0269">Exonuclease</keyword>
<dbReference type="AlphaFoldDB" id="A0A845L7A1"/>
<keyword evidence="4" id="KW-1185">Reference proteome</keyword>
<dbReference type="FunFam" id="3.30.420.10:FF:000045">
    <property type="entry name" value="3'-5' exonuclease DinG"/>
    <property type="match status" value="1"/>
</dbReference>
<organism evidence="3 4">
    <name type="scientific">Heliomicrobium undosum</name>
    <dbReference type="NCBI Taxonomy" id="121734"/>
    <lineage>
        <taxon>Bacteria</taxon>
        <taxon>Bacillati</taxon>
        <taxon>Bacillota</taxon>
        <taxon>Clostridia</taxon>
        <taxon>Eubacteriales</taxon>
        <taxon>Heliobacteriaceae</taxon>
        <taxon>Heliomicrobium</taxon>
    </lineage>
</organism>
<dbReference type="OrthoDB" id="9776650at2"/>
<reference evidence="3 4" key="1">
    <citation type="submission" date="2020-01" db="EMBL/GenBank/DDBJ databases">
        <title>Whole-genome sequence of Heliobacterium undosum DSM 13378.</title>
        <authorList>
            <person name="Kyndt J.A."/>
            <person name="Meyer T.E."/>
        </authorList>
    </citation>
    <scope>NUCLEOTIDE SEQUENCE [LARGE SCALE GENOMIC DNA]</scope>
    <source>
        <strain evidence="3 4">DSM 13378</strain>
    </source>
</reference>
<dbReference type="RefSeq" id="WP_161257370.1">
    <property type="nucleotide sequence ID" value="NZ_WXEY01000006.1"/>
</dbReference>
<dbReference type="InterPro" id="IPR036397">
    <property type="entry name" value="RNaseH_sf"/>
</dbReference>
<evidence type="ECO:0000256" key="1">
    <source>
        <dbReference type="ARBA" id="ARBA00022839"/>
    </source>
</evidence>